<gene>
    <name evidence="2" type="ORF">FANTH_4020</name>
</gene>
<reference evidence="2 3" key="1">
    <citation type="journal article" date="2020" name="BMC Genomics">
        <title>Correction to: Identification and distribution of gene clusters required for synthesis of sphingolipid metabolism inhibitors in diverse species of the filamentous fungus Fusarium.</title>
        <authorList>
            <person name="Kim H.S."/>
            <person name="Lohmar J.M."/>
            <person name="Busman M."/>
            <person name="Brown D.W."/>
            <person name="Naumann T.A."/>
            <person name="Divon H.H."/>
            <person name="Lysoe E."/>
            <person name="Uhlig S."/>
            <person name="Proctor R.H."/>
        </authorList>
    </citation>
    <scope>NUCLEOTIDE SEQUENCE [LARGE SCALE GENOMIC DNA]</scope>
    <source>
        <strain evidence="2 3">NRRL 25214</strain>
    </source>
</reference>
<feature type="region of interest" description="Disordered" evidence="1">
    <location>
        <begin position="133"/>
        <end position="162"/>
    </location>
</feature>
<evidence type="ECO:0000256" key="1">
    <source>
        <dbReference type="SAM" id="MobiDB-lite"/>
    </source>
</evidence>
<evidence type="ECO:0000313" key="3">
    <source>
        <dbReference type="Proteomes" id="UP000573603"/>
    </source>
</evidence>
<proteinExistence type="predicted"/>
<dbReference type="Proteomes" id="UP000573603">
    <property type="component" value="Unassembled WGS sequence"/>
</dbReference>
<sequence length="298" mass="33483">MANDRDVVGWVSKEWTCGSARDYTGCDCSVKANSTEGERGDDIVNPSQKSPTVLRDEIACVEEVTSRLIKNQCEYSPHPAVTDATSTSGENVLAEKKARSRSLEQAPLRVPVIQQEPCTLVGHPQNTLLNKKRKLSTSQPAPEDPIHACSNTSSEEDESDTQSFLCSALEEDEFHFDFWKDVDSDNPDGLSRHDWCLSAPNFHVHATEIAKIEWNIEARRVHIAMRKNPVDAPADGKPRGDVMASFPRKKSRRRFLFFCRERQMMLVKKVPEELNRMWKSIVSGNLPGPGDYTQQLAV</sequence>
<organism evidence="2 3">
    <name type="scientific">Fusarium anthophilum</name>
    <dbReference type="NCBI Taxonomy" id="48485"/>
    <lineage>
        <taxon>Eukaryota</taxon>
        <taxon>Fungi</taxon>
        <taxon>Dikarya</taxon>
        <taxon>Ascomycota</taxon>
        <taxon>Pezizomycotina</taxon>
        <taxon>Sordariomycetes</taxon>
        <taxon>Hypocreomycetidae</taxon>
        <taxon>Hypocreales</taxon>
        <taxon>Nectriaceae</taxon>
        <taxon>Fusarium</taxon>
        <taxon>Fusarium fujikuroi species complex</taxon>
    </lineage>
</organism>
<name>A0A8H4ZQG2_9HYPO</name>
<keyword evidence="3" id="KW-1185">Reference proteome</keyword>
<evidence type="ECO:0000313" key="2">
    <source>
        <dbReference type="EMBL" id="KAF5250829.1"/>
    </source>
</evidence>
<protein>
    <submittedName>
        <fullName evidence="2">Uncharacterized protein</fullName>
    </submittedName>
</protein>
<dbReference type="EMBL" id="JABEVY010000083">
    <property type="protein sequence ID" value="KAF5250829.1"/>
    <property type="molecule type" value="Genomic_DNA"/>
</dbReference>
<comment type="caution">
    <text evidence="2">The sequence shown here is derived from an EMBL/GenBank/DDBJ whole genome shotgun (WGS) entry which is preliminary data.</text>
</comment>
<accession>A0A8H4ZQG2</accession>
<dbReference type="AlphaFoldDB" id="A0A8H4ZQG2"/>